<proteinExistence type="predicted"/>
<name>A0A016SIB1_9BILA</name>
<accession>A0A016SIB1</accession>
<reference evidence="2" key="1">
    <citation type="journal article" date="2015" name="Nat. Genet.">
        <title>The genome and transcriptome of the zoonotic hookworm Ancylostoma ceylanicum identify infection-specific gene families.</title>
        <authorList>
            <person name="Schwarz E.M."/>
            <person name="Hu Y."/>
            <person name="Antoshechkin I."/>
            <person name="Miller M.M."/>
            <person name="Sternberg P.W."/>
            <person name="Aroian R.V."/>
        </authorList>
    </citation>
    <scope>NUCLEOTIDE SEQUENCE</scope>
    <source>
        <strain evidence="2">HY135</strain>
    </source>
</reference>
<comment type="caution">
    <text evidence="1">The sequence shown here is derived from an EMBL/GenBank/DDBJ whole genome shotgun (WGS) entry which is preliminary data.</text>
</comment>
<evidence type="ECO:0000313" key="1">
    <source>
        <dbReference type="EMBL" id="EYB90041.1"/>
    </source>
</evidence>
<keyword evidence="2" id="KW-1185">Reference proteome</keyword>
<organism evidence="1 2">
    <name type="scientific">Ancylostoma ceylanicum</name>
    <dbReference type="NCBI Taxonomy" id="53326"/>
    <lineage>
        <taxon>Eukaryota</taxon>
        <taxon>Metazoa</taxon>
        <taxon>Ecdysozoa</taxon>
        <taxon>Nematoda</taxon>
        <taxon>Chromadorea</taxon>
        <taxon>Rhabditida</taxon>
        <taxon>Rhabditina</taxon>
        <taxon>Rhabditomorpha</taxon>
        <taxon>Strongyloidea</taxon>
        <taxon>Ancylostomatidae</taxon>
        <taxon>Ancylostomatinae</taxon>
        <taxon>Ancylostoma</taxon>
    </lineage>
</organism>
<gene>
    <name evidence="1" type="primary">Acey_s0224.g2727</name>
    <name evidence="1" type="ORF">Y032_0224g2727</name>
</gene>
<dbReference type="AlphaFoldDB" id="A0A016SIB1"/>
<dbReference type="EMBL" id="JARK01001560">
    <property type="protein sequence ID" value="EYB90041.1"/>
    <property type="molecule type" value="Genomic_DNA"/>
</dbReference>
<protein>
    <submittedName>
        <fullName evidence="1">Uncharacterized protein</fullName>
    </submittedName>
</protein>
<sequence>MSYALSKMCEVTFTLLVETTAAEAYISDSSELETVENLVKPSWIFTASPPFLEKVTSLYMFNLLQVTSPPQEISSTRNDESAHAVEVPRLPAIHVIISSLRITLHRYLYDIGQ</sequence>
<evidence type="ECO:0000313" key="2">
    <source>
        <dbReference type="Proteomes" id="UP000024635"/>
    </source>
</evidence>
<dbReference type="Proteomes" id="UP000024635">
    <property type="component" value="Unassembled WGS sequence"/>
</dbReference>